<dbReference type="InterPro" id="IPR017972">
    <property type="entry name" value="Cyt_P450_CS"/>
</dbReference>
<dbReference type="Gene3D" id="1.10.630.10">
    <property type="entry name" value="Cytochrome P450"/>
    <property type="match status" value="1"/>
</dbReference>
<name>A0A1C7NRD2_9FUNG</name>
<dbReference type="InParanoid" id="A0A1C7NRD2"/>
<evidence type="ECO:0000256" key="4">
    <source>
        <dbReference type="ARBA" id="ARBA00023004"/>
    </source>
</evidence>
<proteinExistence type="inferred from homology"/>
<evidence type="ECO:0000256" key="2">
    <source>
        <dbReference type="ARBA" id="ARBA00010617"/>
    </source>
</evidence>
<dbReference type="CDD" id="cd11041">
    <property type="entry name" value="CYP503A1-like"/>
    <property type="match status" value="1"/>
</dbReference>
<dbReference type="SUPFAM" id="SSF48264">
    <property type="entry name" value="Cytochrome P450"/>
    <property type="match status" value="1"/>
</dbReference>
<dbReference type="InterPro" id="IPR036396">
    <property type="entry name" value="Cyt_P450_sf"/>
</dbReference>
<dbReference type="STRING" id="101091.A0A1C7NRD2"/>
<dbReference type="GO" id="GO:0020037">
    <property type="term" value="F:heme binding"/>
    <property type="evidence" value="ECO:0007669"/>
    <property type="project" value="InterPro"/>
</dbReference>
<dbReference type="PANTHER" id="PTHR46206">
    <property type="entry name" value="CYTOCHROME P450"/>
    <property type="match status" value="1"/>
</dbReference>
<dbReference type="GO" id="GO:0004497">
    <property type="term" value="F:monooxygenase activity"/>
    <property type="evidence" value="ECO:0007669"/>
    <property type="project" value="UniProtKB-KW"/>
</dbReference>
<comment type="similarity">
    <text evidence="2 6">Belongs to the cytochrome P450 family.</text>
</comment>
<dbReference type="PANTHER" id="PTHR46206:SF7">
    <property type="entry name" value="P450, PUTATIVE (EUROFUNG)-RELATED"/>
    <property type="match status" value="1"/>
</dbReference>
<accession>A0A1C7NRD2</accession>
<evidence type="ECO:0000313" key="7">
    <source>
        <dbReference type="EMBL" id="OBZ91489.1"/>
    </source>
</evidence>
<dbReference type="InterPro" id="IPR001128">
    <property type="entry name" value="Cyt_P450"/>
</dbReference>
<dbReference type="GO" id="GO:0016705">
    <property type="term" value="F:oxidoreductase activity, acting on paired donors, with incorporation or reduction of molecular oxygen"/>
    <property type="evidence" value="ECO:0007669"/>
    <property type="project" value="InterPro"/>
</dbReference>
<comment type="cofactor">
    <cofactor evidence="1 5">
        <name>heme</name>
        <dbReference type="ChEBI" id="CHEBI:30413"/>
    </cofactor>
</comment>
<dbReference type="PROSITE" id="PS00086">
    <property type="entry name" value="CYTOCHROME_P450"/>
    <property type="match status" value="1"/>
</dbReference>
<keyword evidence="6" id="KW-0503">Monooxygenase</keyword>
<keyword evidence="5 6" id="KW-0349">Heme</keyword>
<organism evidence="7 8">
    <name type="scientific">Choanephora cucurbitarum</name>
    <dbReference type="NCBI Taxonomy" id="101091"/>
    <lineage>
        <taxon>Eukaryota</taxon>
        <taxon>Fungi</taxon>
        <taxon>Fungi incertae sedis</taxon>
        <taxon>Mucoromycota</taxon>
        <taxon>Mucoromycotina</taxon>
        <taxon>Mucoromycetes</taxon>
        <taxon>Mucorales</taxon>
        <taxon>Mucorineae</taxon>
        <taxon>Choanephoraceae</taxon>
        <taxon>Choanephoroideae</taxon>
        <taxon>Choanephora</taxon>
    </lineage>
</organism>
<sequence>MLTGAAKNTITTIANYWQDNSEWVAQNIPLTKKQCTSLSIAATITYITWKLYKSKTTDRYGSNASNLPPMVKGAMPIYGHLLELQKDPAKFVDEAKETYGPCFRISVPGLGTVAVVSELLISEVMKSGKNFSFNKGIEKVFPSEKIVELSYKHKYDAYKISTREKHPVIYPIKHNFKEHQIDLFTERIVKAFEVGLKKHLNLKKGEQKEIDVRPIISLIVADISCACFAGSQATKNDELIRSMAEFTTKLIKVSALWTLLPTWLGEIVVRRFYSVEREMDQIMNELVPHLRKVQNGEFGNDYEKTFATMVLEIPREDGSLRSPEDAAYRFNGIALASIHTTSHFTAFALHELAPRPELIQALRDELAPLGNDRTPETVSKLPLMESFFRELLRHNADYLGLHHVALQDTVLSSGHFIPKGTMVVLSVHQMHRNLRFLPVDETTGEPVAGDSPLDVFDAYRYYNKNVKSTTVGVEFLPFGMGAHACPGRFFAANEIKYIIAEIICRFNIKTKTGHRAKDNIFIGMTRFPPSEKLIFEAI</sequence>
<dbReference type="PRINTS" id="PR00465">
    <property type="entry name" value="EP450IV"/>
</dbReference>
<protein>
    <submittedName>
        <fullName evidence="7">Ent-kaurene oxidase</fullName>
    </submittedName>
</protein>
<dbReference type="OrthoDB" id="1844152at2759"/>
<gene>
    <name evidence="7" type="primary">CYP503A1_0</name>
    <name evidence="7" type="ORF">A0J61_00454</name>
</gene>
<reference evidence="7 8" key="1">
    <citation type="submission" date="2016-03" db="EMBL/GenBank/DDBJ databases">
        <title>Choanephora cucurbitarum.</title>
        <authorList>
            <person name="Min B."/>
            <person name="Park H."/>
            <person name="Park J.-H."/>
            <person name="Shin H.-D."/>
            <person name="Choi I.-G."/>
        </authorList>
    </citation>
    <scope>NUCLEOTIDE SEQUENCE [LARGE SCALE GENOMIC DNA]</scope>
    <source>
        <strain evidence="7 8">KUS-F28377</strain>
    </source>
</reference>
<evidence type="ECO:0000313" key="8">
    <source>
        <dbReference type="Proteomes" id="UP000093000"/>
    </source>
</evidence>
<keyword evidence="4 5" id="KW-0408">Iron</keyword>
<dbReference type="AlphaFoldDB" id="A0A1C7NRD2"/>
<evidence type="ECO:0000256" key="1">
    <source>
        <dbReference type="ARBA" id="ARBA00001971"/>
    </source>
</evidence>
<keyword evidence="6" id="KW-0560">Oxidoreductase</keyword>
<dbReference type="EMBL" id="LUGH01000010">
    <property type="protein sequence ID" value="OBZ91489.1"/>
    <property type="molecule type" value="Genomic_DNA"/>
</dbReference>
<evidence type="ECO:0000256" key="6">
    <source>
        <dbReference type="RuleBase" id="RU000461"/>
    </source>
</evidence>
<dbReference type="InterPro" id="IPR002403">
    <property type="entry name" value="Cyt_P450_E_grp-IV"/>
</dbReference>
<evidence type="ECO:0000256" key="3">
    <source>
        <dbReference type="ARBA" id="ARBA00022723"/>
    </source>
</evidence>
<keyword evidence="3 5" id="KW-0479">Metal-binding</keyword>
<feature type="binding site" description="axial binding residue" evidence="5">
    <location>
        <position position="485"/>
    </location>
    <ligand>
        <name>heme</name>
        <dbReference type="ChEBI" id="CHEBI:30413"/>
    </ligand>
    <ligandPart>
        <name>Fe</name>
        <dbReference type="ChEBI" id="CHEBI:18248"/>
    </ligandPart>
</feature>
<evidence type="ECO:0000256" key="5">
    <source>
        <dbReference type="PIRSR" id="PIRSR602403-1"/>
    </source>
</evidence>
<dbReference type="Proteomes" id="UP000093000">
    <property type="component" value="Unassembled WGS sequence"/>
</dbReference>
<keyword evidence="8" id="KW-1185">Reference proteome</keyword>
<comment type="caution">
    <text evidence="7">The sequence shown here is derived from an EMBL/GenBank/DDBJ whole genome shotgun (WGS) entry which is preliminary data.</text>
</comment>
<dbReference type="Pfam" id="PF00067">
    <property type="entry name" value="p450"/>
    <property type="match status" value="1"/>
</dbReference>
<dbReference type="GO" id="GO:0005506">
    <property type="term" value="F:iron ion binding"/>
    <property type="evidence" value="ECO:0007669"/>
    <property type="project" value="InterPro"/>
</dbReference>